<dbReference type="Pfam" id="PF14363">
    <property type="entry name" value="AAA_assoc"/>
    <property type="match status" value="1"/>
</dbReference>
<evidence type="ECO:0000313" key="7">
    <source>
        <dbReference type="EMBL" id="KAK1685243.1"/>
    </source>
</evidence>
<dbReference type="GO" id="GO:0006950">
    <property type="term" value="P:response to stress"/>
    <property type="evidence" value="ECO:0007669"/>
    <property type="project" value="UniProtKB-ARBA"/>
</dbReference>
<sequence>MASSSIYEKGKEAMAMATSVAATVMLVRSLANELLPNEARDMLSYGLANLRARMKWRHSFSIEQTDGPYSSNYLFYHVKTYLASRMEAVGATNALQHLRLSIGTMDDEDTDKLIVSMEEGEEMVDVYEGAEFRWCLYSHDVPDDSIISRSLGRRGGKLYYHVTFHKKHKAKALSGYIDYIIKTAKDIRDKERPLTMYTNDDSDWTPEDFCHPSNFATLAMNHALKKSVIDDLEKFITRKAFYKRIGKAWKRGYLFYGPPGTGKSSLIAAMANYLRFDLYYLELTGVENNSQLRKLLLGMTNKSILVIEDIDCTIELKQRDDNKKKPPKSSDPSKDEKVTLSGLLNFVDGLWSTTGEERIIVFTTNYKERLDPALLRPGRMDMHVHMGYCTPEAFRILVDNYLSKKEVPIDNLSKKEVPIDNHRTYPEIDELLGEVAVTPAEMAEALLRSKEDLDVAENALTSKEDHDDDKRLDVALGKIVEFLKSKKECANKEEESRHKKKMT</sequence>
<feature type="domain" description="AAA+ ATPase" evidence="6">
    <location>
        <begin position="249"/>
        <end position="390"/>
    </location>
</feature>
<dbReference type="PANTHER" id="PTHR23070">
    <property type="entry name" value="BCS1 AAA-TYPE ATPASE"/>
    <property type="match status" value="1"/>
</dbReference>
<reference evidence="7" key="1">
    <citation type="submission" date="2023-07" db="EMBL/GenBank/DDBJ databases">
        <title>A chromosome-level genome assembly of Lolium multiflorum.</title>
        <authorList>
            <person name="Chen Y."/>
            <person name="Copetti D."/>
            <person name="Kolliker R."/>
            <person name="Studer B."/>
        </authorList>
    </citation>
    <scope>NUCLEOTIDE SEQUENCE</scope>
    <source>
        <strain evidence="7">02402/16</strain>
        <tissue evidence="7">Leaf</tissue>
    </source>
</reference>
<evidence type="ECO:0000259" key="6">
    <source>
        <dbReference type="SMART" id="SM00382"/>
    </source>
</evidence>
<comment type="similarity">
    <text evidence="2">Belongs to the AAA ATPase family. BCS1 subfamily.</text>
</comment>
<evidence type="ECO:0000313" key="8">
    <source>
        <dbReference type="Proteomes" id="UP001231189"/>
    </source>
</evidence>
<dbReference type="InterPro" id="IPR050747">
    <property type="entry name" value="Mitochondrial_chaperone_BCS1"/>
</dbReference>
<organism evidence="7 8">
    <name type="scientific">Lolium multiflorum</name>
    <name type="common">Italian ryegrass</name>
    <name type="synonym">Lolium perenne subsp. multiflorum</name>
    <dbReference type="NCBI Taxonomy" id="4521"/>
    <lineage>
        <taxon>Eukaryota</taxon>
        <taxon>Viridiplantae</taxon>
        <taxon>Streptophyta</taxon>
        <taxon>Embryophyta</taxon>
        <taxon>Tracheophyta</taxon>
        <taxon>Spermatophyta</taxon>
        <taxon>Magnoliopsida</taxon>
        <taxon>Liliopsida</taxon>
        <taxon>Poales</taxon>
        <taxon>Poaceae</taxon>
        <taxon>BOP clade</taxon>
        <taxon>Pooideae</taxon>
        <taxon>Poodae</taxon>
        <taxon>Poeae</taxon>
        <taxon>Poeae Chloroplast Group 2 (Poeae type)</taxon>
        <taxon>Loliodinae</taxon>
        <taxon>Loliinae</taxon>
        <taxon>Lolium</taxon>
    </lineage>
</organism>
<dbReference type="AlphaFoldDB" id="A0AAD8TNW6"/>
<keyword evidence="8" id="KW-1185">Reference proteome</keyword>
<keyword evidence="3" id="KW-0460">Magnesium</keyword>
<dbReference type="Gene3D" id="3.40.50.300">
    <property type="entry name" value="P-loop containing nucleotide triphosphate hydrolases"/>
    <property type="match status" value="1"/>
</dbReference>
<comment type="cofactor">
    <cofactor evidence="1">
        <name>Mg(2+)</name>
        <dbReference type="ChEBI" id="CHEBI:18420"/>
    </cofactor>
</comment>
<protein>
    <recommendedName>
        <fullName evidence="6">AAA+ ATPase domain-containing protein</fullName>
    </recommendedName>
</protein>
<keyword evidence="5" id="KW-0067">ATP-binding</keyword>
<gene>
    <name evidence="7" type="ORF">QYE76_046091</name>
</gene>
<dbReference type="InterPro" id="IPR003960">
    <property type="entry name" value="ATPase_AAA_CS"/>
</dbReference>
<comment type="catalytic activity">
    <reaction evidence="4">
        <text>ATP + H2O = ADP + phosphate + H(+)</text>
        <dbReference type="Rhea" id="RHEA:13065"/>
        <dbReference type="ChEBI" id="CHEBI:15377"/>
        <dbReference type="ChEBI" id="CHEBI:15378"/>
        <dbReference type="ChEBI" id="CHEBI:30616"/>
        <dbReference type="ChEBI" id="CHEBI:43474"/>
        <dbReference type="ChEBI" id="CHEBI:456216"/>
    </reaction>
</comment>
<accession>A0AAD8TNW6</accession>
<dbReference type="GO" id="GO:0016887">
    <property type="term" value="F:ATP hydrolysis activity"/>
    <property type="evidence" value="ECO:0007669"/>
    <property type="project" value="InterPro"/>
</dbReference>
<dbReference type="SUPFAM" id="SSF52540">
    <property type="entry name" value="P-loop containing nucleoside triphosphate hydrolases"/>
    <property type="match status" value="1"/>
</dbReference>
<dbReference type="Pfam" id="PF00004">
    <property type="entry name" value="AAA"/>
    <property type="match status" value="1"/>
</dbReference>
<comment type="caution">
    <text evidence="7">The sequence shown here is derived from an EMBL/GenBank/DDBJ whole genome shotgun (WGS) entry which is preliminary data.</text>
</comment>
<dbReference type="SMART" id="SM00382">
    <property type="entry name" value="AAA"/>
    <property type="match status" value="1"/>
</dbReference>
<dbReference type="EMBL" id="JAUUTY010000002">
    <property type="protein sequence ID" value="KAK1685243.1"/>
    <property type="molecule type" value="Genomic_DNA"/>
</dbReference>
<name>A0AAD8TNW6_LOLMU</name>
<dbReference type="InterPro" id="IPR025753">
    <property type="entry name" value="AAA_N_dom"/>
</dbReference>
<dbReference type="GO" id="GO:0005524">
    <property type="term" value="F:ATP binding"/>
    <property type="evidence" value="ECO:0007669"/>
    <property type="project" value="UniProtKB-KW"/>
</dbReference>
<evidence type="ECO:0000256" key="2">
    <source>
        <dbReference type="ARBA" id="ARBA00007448"/>
    </source>
</evidence>
<dbReference type="InterPro" id="IPR003593">
    <property type="entry name" value="AAA+_ATPase"/>
</dbReference>
<evidence type="ECO:0000256" key="3">
    <source>
        <dbReference type="ARBA" id="ARBA00022842"/>
    </source>
</evidence>
<evidence type="ECO:0000256" key="1">
    <source>
        <dbReference type="ARBA" id="ARBA00001946"/>
    </source>
</evidence>
<dbReference type="Pfam" id="PF25568">
    <property type="entry name" value="AAA_lid_At3g28540"/>
    <property type="match status" value="1"/>
</dbReference>
<keyword evidence="5" id="KW-0547">Nucleotide-binding</keyword>
<dbReference type="Gene3D" id="6.10.280.40">
    <property type="match status" value="1"/>
</dbReference>
<dbReference type="InterPro" id="IPR027417">
    <property type="entry name" value="P-loop_NTPase"/>
</dbReference>
<dbReference type="InterPro" id="IPR003959">
    <property type="entry name" value="ATPase_AAA_core"/>
</dbReference>
<evidence type="ECO:0000256" key="4">
    <source>
        <dbReference type="ARBA" id="ARBA00049360"/>
    </source>
</evidence>
<dbReference type="InterPro" id="IPR058017">
    <property type="entry name" value="At3g28540-like_C"/>
</dbReference>
<evidence type="ECO:0000256" key="5">
    <source>
        <dbReference type="RuleBase" id="RU003651"/>
    </source>
</evidence>
<proteinExistence type="inferred from homology"/>
<dbReference type="Proteomes" id="UP001231189">
    <property type="component" value="Unassembled WGS sequence"/>
</dbReference>
<dbReference type="PROSITE" id="PS00674">
    <property type="entry name" value="AAA"/>
    <property type="match status" value="1"/>
</dbReference>
<dbReference type="CDD" id="cd19510">
    <property type="entry name" value="RecA-like_BCS1"/>
    <property type="match status" value="1"/>
</dbReference>